<dbReference type="Proteomes" id="UP001254608">
    <property type="component" value="Unassembled WGS sequence"/>
</dbReference>
<feature type="domain" description="Microcystin LR degradation protein MlrC C-terminal" evidence="2">
    <location>
        <begin position="354"/>
        <end position="492"/>
    </location>
</feature>
<feature type="signal peptide" evidence="1">
    <location>
        <begin position="1"/>
        <end position="28"/>
    </location>
</feature>
<evidence type="ECO:0000256" key="1">
    <source>
        <dbReference type="SAM" id="SignalP"/>
    </source>
</evidence>
<dbReference type="InterPro" id="IPR006311">
    <property type="entry name" value="TAT_signal"/>
</dbReference>
<accession>A0ABU2WD98</accession>
<feature type="domain" description="Microcystin LR degradation protein MlrC N-terminal" evidence="3">
    <location>
        <begin position="40"/>
        <end position="332"/>
    </location>
</feature>
<dbReference type="PROSITE" id="PS51318">
    <property type="entry name" value="TAT"/>
    <property type="match status" value="1"/>
</dbReference>
<keyword evidence="1" id="KW-0732">Signal</keyword>
<evidence type="ECO:0000259" key="2">
    <source>
        <dbReference type="Pfam" id="PF07171"/>
    </source>
</evidence>
<reference evidence="4 5" key="1">
    <citation type="submission" date="2023-09" db="EMBL/GenBank/DDBJ databases">
        <authorList>
            <person name="Rey-Velasco X."/>
        </authorList>
    </citation>
    <scope>NUCLEOTIDE SEQUENCE [LARGE SCALE GENOMIC DNA]</scope>
    <source>
        <strain evidence="4 5">W345</strain>
    </source>
</reference>
<feature type="chain" id="PRO_5047297673" evidence="1">
    <location>
        <begin position="29"/>
        <end position="537"/>
    </location>
</feature>
<gene>
    <name evidence="4" type="ORF">RM530_00490</name>
</gene>
<proteinExistence type="predicted"/>
<dbReference type="Pfam" id="PF07364">
    <property type="entry name" value="DUF1485"/>
    <property type="match status" value="1"/>
</dbReference>
<dbReference type="InterPro" id="IPR010799">
    <property type="entry name" value="MlrC_C"/>
</dbReference>
<dbReference type="EMBL" id="JAVRIC010000001">
    <property type="protein sequence ID" value="MDT0495846.1"/>
    <property type="molecule type" value="Genomic_DNA"/>
</dbReference>
<protein>
    <submittedName>
        <fullName evidence="4">M81 family metallopeptidase</fullName>
    </submittedName>
</protein>
<name>A0ABU2WD98_9GAMM</name>
<evidence type="ECO:0000313" key="5">
    <source>
        <dbReference type="Proteomes" id="UP001254608"/>
    </source>
</evidence>
<evidence type="ECO:0000259" key="3">
    <source>
        <dbReference type="Pfam" id="PF07364"/>
    </source>
</evidence>
<dbReference type="Pfam" id="PF07171">
    <property type="entry name" value="MlrC_C"/>
    <property type="match status" value="1"/>
</dbReference>
<sequence>MTTARRTVLMLLALAAMGASLPGGAALAADKPINTTKPVRIAVIYFVHETVTFLPYDTRLEDFIYEGSPARGEALLSASPRSYMGGFVQVAREHANVELIGIESPLFPKTGSGSGWIDKSTYDHFVDKMISELKAQGPFDGAYLALHGAMGVRDVAKPEAELARRVREVIGPKAFIAGTFDPHGNEDQDFLRYADLAFCVKYYPHYDGYLQGERAARTLIRSIRGNYKPVTETRKPPILTPSVLQWTGASPWMDLVQRALTWEAREPDVYVNFYYGFAFMDSAEAGMAFQVISNGDPELAAHIADDMANTAWRLRDDLVHGTKVYSMTEGVRLAKEAMSKGEYPIVLADHSDRSGAATWLLEQVIEQDLSDTLIGTVADNEAIEALRKKGVKPGDPFDMAVGGRLDQSAGDPIRVVGTVNTVSGGMWRGGFGAGGSQLWVSVKFGDNNVLVISPYLHQNTEPEAFLDIGINPDDFKAIAIKSRVHFRRGYYDNGYARTILLVEPEQPFLGTIRIDALPYKYLDVNNFYPYGKDVSYP</sequence>
<organism evidence="4 5">
    <name type="scientific">Banduia mediterranea</name>
    <dbReference type="NCBI Taxonomy" id="3075609"/>
    <lineage>
        <taxon>Bacteria</taxon>
        <taxon>Pseudomonadati</taxon>
        <taxon>Pseudomonadota</taxon>
        <taxon>Gammaproteobacteria</taxon>
        <taxon>Nevskiales</taxon>
        <taxon>Algiphilaceae</taxon>
        <taxon>Banduia</taxon>
    </lineage>
</organism>
<evidence type="ECO:0000313" key="4">
    <source>
        <dbReference type="EMBL" id="MDT0495846.1"/>
    </source>
</evidence>
<dbReference type="InterPro" id="IPR015995">
    <property type="entry name" value="MlrC_N"/>
</dbReference>
<comment type="caution">
    <text evidence="4">The sequence shown here is derived from an EMBL/GenBank/DDBJ whole genome shotgun (WGS) entry which is preliminary data.</text>
</comment>
<keyword evidence="5" id="KW-1185">Reference proteome</keyword>